<organism evidence="1">
    <name type="scientific">freshwater metagenome</name>
    <dbReference type="NCBI Taxonomy" id="449393"/>
    <lineage>
        <taxon>unclassified sequences</taxon>
        <taxon>metagenomes</taxon>
        <taxon>ecological metagenomes</taxon>
    </lineage>
</organism>
<name>A0A6J7J1K6_9ZZZZ</name>
<dbReference type="AlphaFoldDB" id="A0A6J7J1K6"/>
<protein>
    <submittedName>
        <fullName evidence="1">Unannotated protein</fullName>
    </submittedName>
</protein>
<reference evidence="1" key="1">
    <citation type="submission" date="2020-05" db="EMBL/GenBank/DDBJ databases">
        <authorList>
            <person name="Chiriac C."/>
            <person name="Salcher M."/>
            <person name="Ghai R."/>
            <person name="Kavagutti S V."/>
        </authorList>
    </citation>
    <scope>NUCLEOTIDE SEQUENCE</scope>
</reference>
<gene>
    <name evidence="1" type="ORF">UFOPK3772_00652</name>
</gene>
<evidence type="ECO:0000313" key="1">
    <source>
        <dbReference type="EMBL" id="CAB4937233.1"/>
    </source>
</evidence>
<accession>A0A6J7J1K6</accession>
<dbReference type="EMBL" id="CAFBNE010000013">
    <property type="protein sequence ID" value="CAB4937233.1"/>
    <property type="molecule type" value="Genomic_DNA"/>
</dbReference>
<sequence>MLVRRSQSDVDADTGFGLHLLENNYWQQEPPKAGVTATVPLPRPIISPGYTHSIGVLDNTNWRRDVWLPAREAALLRHSDKKTTERHYARAMQERAHDRARRHVLIDKGESLGDRLEVLWFAWVKVFPDIISKLGMDADNVIDLDERRRSI</sequence>
<proteinExistence type="predicted"/>